<dbReference type="Pfam" id="PF02592">
    <property type="entry name" value="Vut_1"/>
    <property type="match status" value="1"/>
</dbReference>
<comment type="subcellular location">
    <subcellularLocation>
        <location evidence="1">Cell membrane</location>
        <topology evidence="1">Multi-pass membrane protein</topology>
    </subcellularLocation>
</comment>
<reference evidence="2 3" key="1">
    <citation type="submission" date="2018-08" db="EMBL/GenBank/DDBJ databases">
        <title>Meiothermus terrae DSM 26712 genome sequencing project.</title>
        <authorList>
            <person name="Da Costa M.S."/>
            <person name="Albuquerque L."/>
            <person name="Raposo P."/>
            <person name="Froufe H.J.C."/>
            <person name="Barroso C.S."/>
            <person name="Egas C."/>
        </authorList>
    </citation>
    <scope>NUCLEOTIDE SEQUENCE [LARGE SCALE GENOMIC DNA]</scope>
    <source>
        <strain evidence="2 3">DSM 26712</strain>
    </source>
</reference>
<dbReference type="Proteomes" id="UP000265715">
    <property type="component" value="Unassembled WGS sequence"/>
</dbReference>
<gene>
    <name evidence="2" type="ORF">Mterra_03241</name>
</gene>
<feature type="transmembrane region" description="Helical" evidence="1">
    <location>
        <begin position="65"/>
        <end position="85"/>
    </location>
</feature>
<dbReference type="RefSeq" id="WP_119316169.1">
    <property type="nucleotide sequence ID" value="NZ_QXDL01000184.1"/>
</dbReference>
<dbReference type="PANTHER" id="PTHR34300">
    <property type="entry name" value="QUEUOSINE PRECURSOR TRANSPORTER-RELATED"/>
    <property type="match status" value="1"/>
</dbReference>
<protein>
    <recommendedName>
        <fullName evidence="1">Probable queuosine precursor transporter</fullName>
        <shortName evidence="1">Q precursor transporter</shortName>
    </recommendedName>
</protein>
<name>A0A399EDS0_9DEIN</name>
<dbReference type="AlphaFoldDB" id="A0A399EDS0"/>
<accession>A0A399EDS0</accession>
<keyword evidence="1" id="KW-0472">Membrane</keyword>
<dbReference type="InterPro" id="IPR003744">
    <property type="entry name" value="YhhQ"/>
</dbReference>
<evidence type="ECO:0000256" key="1">
    <source>
        <dbReference type="HAMAP-Rule" id="MF_02088"/>
    </source>
</evidence>
<evidence type="ECO:0000313" key="3">
    <source>
        <dbReference type="Proteomes" id="UP000265715"/>
    </source>
</evidence>
<comment type="caution">
    <text evidence="2">The sequence shown here is derived from an EMBL/GenBank/DDBJ whole genome shotgun (WGS) entry which is preliminary data.</text>
</comment>
<feature type="transmembrane region" description="Helical" evidence="1">
    <location>
        <begin position="138"/>
        <end position="158"/>
    </location>
</feature>
<comment type="similarity">
    <text evidence="1">Belongs to the vitamin uptake transporter (VUT/ECF) (TC 2.A.88) family. Q precursor transporter subfamily.</text>
</comment>
<feature type="transmembrane region" description="Helical" evidence="1">
    <location>
        <begin position="105"/>
        <end position="126"/>
    </location>
</feature>
<keyword evidence="1" id="KW-0813">Transport</keyword>
<keyword evidence="1" id="KW-1003">Cell membrane</keyword>
<proteinExistence type="inferred from homology"/>
<keyword evidence="3" id="KW-1185">Reference proteome</keyword>
<comment type="function">
    <text evidence="1">Involved in the import of queuosine (Q) precursors, required for Q precursor salvage.</text>
</comment>
<dbReference type="EMBL" id="QXDL01000184">
    <property type="protein sequence ID" value="RIH81319.1"/>
    <property type="molecule type" value="Genomic_DNA"/>
</dbReference>
<dbReference type="HAMAP" id="MF_02088">
    <property type="entry name" value="Q_prec_transport"/>
    <property type="match status" value="1"/>
</dbReference>
<sequence length="203" mass="21750">MRKENLLVSLVAVYIAAELVSNATAGRLVQIGPWVLPGAIFLYSLTFTLRDAVHTVGGWRVAKSLVWAGLAANALLALYGLLVTVLPKPAWFDGGAYAQVFGTTFRVVVASLVAYGVSTWLDALVFERLKRSIAGRVLASNLVSTTLDTVVFITLAFAGTGAPLLNLMLGQVVVKMLVSTVLIPLVYWVRNALRSQGLALEGY</sequence>
<dbReference type="GO" id="GO:0005886">
    <property type="term" value="C:plasma membrane"/>
    <property type="evidence" value="ECO:0007669"/>
    <property type="project" value="UniProtKB-SubCell"/>
</dbReference>
<feature type="transmembrane region" description="Helical" evidence="1">
    <location>
        <begin position="35"/>
        <end position="53"/>
    </location>
</feature>
<feature type="transmembrane region" description="Helical" evidence="1">
    <location>
        <begin position="164"/>
        <end position="189"/>
    </location>
</feature>
<evidence type="ECO:0000313" key="2">
    <source>
        <dbReference type="EMBL" id="RIH81319.1"/>
    </source>
</evidence>
<keyword evidence="1" id="KW-1133">Transmembrane helix</keyword>
<dbReference type="OrthoDB" id="9805479at2"/>
<keyword evidence="1" id="KW-0812">Transmembrane</keyword>
<organism evidence="2 3">
    <name type="scientific">Calidithermus terrae</name>
    <dbReference type="NCBI Taxonomy" id="1408545"/>
    <lineage>
        <taxon>Bacteria</taxon>
        <taxon>Thermotogati</taxon>
        <taxon>Deinococcota</taxon>
        <taxon>Deinococci</taxon>
        <taxon>Thermales</taxon>
        <taxon>Thermaceae</taxon>
        <taxon>Calidithermus</taxon>
    </lineage>
</organism>
<dbReference type="GO" id="GO:0022857">
    <property type="term" value="F:transmembrane transporter activity"/>
    <property type="evidence" value="ECO:0007669"/>
    <property type="project" value="UniProtKB-UniRule"/>
</dbReference>
<dbReference type="PANTHER" id="PTHR34300:SF2">
    <property type="entry name" value="QUEUOSINE PRECURSOR TRANSPORTER-RELATED"/>
    <property type="match status" value="1"/>
</dbReference>
<dbReference type="NCBIfam" id="TIGR00697">
    <property type="entry name" value="queuosine precursor transporter"/>
    <property type="match status" value="1"/>
</dbReference>